<dbReference type="InterPro" id="IPR019861">
    <property type="entry name" value="PorP/SprF_Bacteroidetes"/>
</dbReference>
<evidence type="ECO:0000313" key="3">
    <source>
        <dbReference type="Proteomes" id="UP001165367"/>
    </source>
</evidence>
<reference evidence="2" key="1">
    <citation type="submission" date="2022-01" db="EMBL/GenBank/DDBJ databases">
        <authorList>
            <person name="Jo J.-H."/>
            <person name="Im W.-T."/>
        </authorList>
    </citation>
    <scope>NUCLEOTIDE SEQUENCE</scope>
    <source>
        <strain evidence="2">NA20</strain>
    </source>
</reference>
<name>A0ABS9KQT8_9BACT</name>
<dbReference type="RefSeq" id="WP_237871345.1">
    <property type="nucleotide sequence ID" value="NZ_JAKLTR010000005.1"/>
</dbReference>
<dbReference type="Proteomes" id="UP001165367">
    <property type="component" value="Unassembled WGS sequence"/>
</dbReference>
<gene>
    <name evidence="2" type="ORF">LZZ85_10370</name>
</gene>
<organism evidence="2 3">
    <name type="scientific">Terrimonas ginsenosidimutans</name>
    <dbReference type="NCBI Taxonomy" id="2908004"/>
    <lineage>
        <taxon>Bacteria</taxon>
        <taxon>Pseudomonadati</taxon>
        <taxon>Bacteroidota</taxon>
        <taxon>Chitinophagia</taxon>
        <taxon>Chitinophagales</taxon>
        <taxon>Chitinophagaceae</taxon>
        <taxon>Terrimonas</taxon>
    </lineage>
</organism>
<protein>
    <submittedName>
        <fullName evidence="2">PorP/SprF family type IX secretion system membrane protein</fullName>
    </submittedName>
</protein>
<feature type="chain" id="PRO_5046978247" evidence="1">
    <location>
        <begin position="21"/>
        <end position="337"/>
    </location>
</feature>
<evidence type="ECO:0000256" key="1">
    <source>
        <dbReference type="SAM" id="SignalP"/>
    </source>
</evidence>
<keyword evidence="1" id="KW-0732">Signal</keyword>
<proteinExistence type="predicted"/>
<dbReference type="EMBL" id="JAKLTR010000005">
    <property type="protein sequence ID" value="MCG2614689.1"/>
    <property type="molecule type" value="Genomic_DNA"/>
</dbReference>
<comment type="caution">
    <text evidence="2">The sequence shown here is derived from an EMBL/GenBank/DDBJ whole genome shotgun (WGS) entry which is preliminary data.</text>
</comment>
<accession>A0ABS9KQT8</accession>
<keyword evidence="3" id="KW-1185">Reference proteome</keyword>
<sequence>MKKLLSTLIGCVALVSVSTAQDPNFSQFFASPMTLNPALTGKFDGVYRFAANYRNQWPTISNAYTTMTASFDMAILKDRIPENDQFGIGFMGYSDKAGDGALNSTYFGASLSYHKSLDENGFHSIGAGFQGTYMNKRLNTSKLTFGDQLTPFGFTGVTQESFASSQVNLNYFDVNAGLIYTGTTNGYNNFYLGASMYHLNRPKESFNKGDYVLNMRTTIQGGAKIPVGSYNSFHFAANHSMQAKAKNTMVGGAFCLNVNNDEENPTNFYLGSWYRFQDALIPYMGLEFGEWHFGASYDVNTSSLKAASNSRGGVEISLIYIKKPVDPGAKKLNCPKF</sequence>
<dbReference type="Pfam" id="PF11751">
    <property type="entry name" value="PorP_SprF"/>
    <property type="match status" value="1"/>
</dbReference>
<evidence type="ECO:0000313" key="2">
    <source>
        <dbReference type="EMBL" id="MCG2614689.1"/>
    </source>
</evidence>
<dbReference type="NCBIfam" id="TIGR03519">
    <property type="entry name" value="T9SS_PorP_fam"/>
    <property type="match status" value="1"/>
</dbReference>
<feature type="signal peptide" evidence="1">
    <location>
        <begin position="1"/>
        <end position="20"/>
    </location>
</feature>